<dbReference type="GO" id="GO:0008654">
    <property type="term" value="P:phospholipid biosynthetic process"/>
    <property type="evidence" value="ECO:0007669"/>
    <property type="project" value="TreeGrafter"/>
</dbReference>
<evidence type="ECO:0000256" key="3">
    <source>
        <dbReference type="ARBA" id="ARBA00022679"/>
    </source>
</evidence>
<name>A0A1E3QA77_LIPST</name>
<dbReference type="OrthoDB" id="10255570at2759"/>
<evidence type="ECO:0000313" key="7">
    <source>
        <dbReference type="EMBL" id="ODQ74404.1"/>
    </source>
</evidence>
<dbReference type="GO" id="GO:0006631">
    <property type="term" value="P:fatty acid metabolic process"/>
    <property type="evidence" value="ECO:0007669"/>
    <property type="project" value="TreeGrafter"/>
</dbReference>
<dbReference type="InterPro" id="IPR002123">
    <property type="entry name" value="Plipid/glycerol_acylTrfase"/>
</dbReference>
<dbReference type="SUPFAM" id="SSF69593">
    <property type="entry name" value="Glycerol-3-phosphate (1)-acyltransferase"/>
    <property type="match status" value="1"/>
</dbReference>
<dbReference type="CDD" id="cd07993">
    <property type="entry name" value="LPLAT_DHAPAT-like"/>
    <property type="match status" value="1"/>
</dbReference>
<comment type="subcellular location">
    <subcellularLocation>
        <location evidence="1">Endomembrane system</location>
        <topology evidence="1">Peripheral membrane protein</topology>
    </subcellularLocation>
</comment>
<evidence type="ECO:0000259" key="6">
    <source>
        <dbReference type="SMART" id="SM00563"/>
    </source>
</evidence>
<dbReference type="PANTHER" id="PTHR12563:SF17">
    <property type="entry name" value="DIHYDROXYACETONE PHOSPHATE ACYLTRANSFERASE"/>
    <property type="match status" value="1"/>
</dbReference>
<dbReference type="AlphaFoldDB" id="A0A1E3QA77"/>
<dbReference type="GO" id="GO:0006072">
    <property type="term" value="P:glycerol-3-phosphate metabolic process"/>
    <property type="evidence" value="ECO:0007669"/>
    <property type="project" value="TreeGrafter"/>
</dbReference>
<reference evidence="7 8" key="1">
    <citation type="journal article" date="2016" name="Proc. Natl. Acad. Sci. U.S.A.">
        <title>Comparative genomics of biotechnologically important yeasts.</title>
        <authorList>
            <person name="Riley R."/>
            <person name="Haridas S."/>
            <person name="Wolfe K.H."/>
            <person name="Lopes M.R."/>
            <person name="Hittinger C.T."/>
            <person name="Goeker M."/>
            <person name="Salamov A.A."/>
            <person name="Wisecaver J.H."/>
            <person name="Long T.M."/>
            <person name="Calvey C.H."/>
            <person name="Aerts A.L."/>
            <person name="Barry K.W."/>
            <person name="Choi C."/>
            <person name="Clum A."/>
            <person name="Coughlan A.Y."/>
            <person name="Deshpande S."/>
            <person name="Douglass A.P."/>
            <person name="Hanson S.J."/>
            <person name="Klenk H.-P."/>
            <person name="LaButti K.M."/>
            <person name="Lapidus A."/>
            <person name="Lindquist E.A."/>
            <person name="Lipzen A.M."/>
            <person name="Meier-Kolthoff J.P."/>
            <person name="Ohm R.A."/>
            <person name="Otillar R.P."/>
            <person name="Pangilinan J.L."/>
            <person name="Peng Y."/>
            <person name="Rokas A."/>
            <person name="Rosa C.A."/>
            <person name="Scheuner C."/>
            <person name="Sibirny A.A."/>
            <person name="Slot J.C."/>
            <person name="Stielow J.B."/>
            <person name="Sun H."/>
            <person name="Kurtzman C.P."/>
            <person name="Blackwell M."/>
            <person name="Grigoriev I.V."/>
            <person name="Jeffries T.W."/>
        </authorList>
    </citation>
    <scope>NUCLEOTIDE SEQUENCE [LARGE SCALE GENOMIC DNA]</scope>
    <source>
        <strain evidence="7 8">NRRL Y-11557</strain>
    </source>
</reference>
<keyword evidence="3" id="KW-0808">Transferase</keyword>
<dbReference type="GO" id="GO:0012505">
    <property type="term" value="C:endomembrane system"/>
    <property type="evidence" value="ECO:0007669"/>
    <property type="project" value="UniProtKB-SubCell"/>
</dbReference>
<dbReference type="PANTHER" id="PTHR12563">
    <property type="entry name" value="GLYCEROL-3-PHOSPHATE ACYLTRANSFERASE"/>
    <property type="match status" value="1"/>
</dbReference>
<gene>
    <name evidence="7" type="ORF">LIPSTDRAFT_2391</name>
</gene>
<dbReference type="Proteomes" id="UP000094385">
    <property type="component" value="Unassembled WGS sequence"/>
</dbReference>
<feature type="domain" description="Phospholipid/glycerol acyltransferase" evidence="6">
    <location>
        <begin position="210"/>
        <end position="337"/>
    </location>
</feature>
<keyword evidence="8" id="KW-1185">Reference proteome</keyword>
<keyword evidence="5" id="KW-0012">Acyltransferase</keyword>
<dbReference type="STRING" id="675824.A0A1E3QA77"/>
<accession>A0A1E3QA77</accession>
<dbReference type="SMART" id="SM00563">
    <property type="entry name" value="PlsC"/>
    <property type="match status" value="1"/>
</dbReference>
<dbReference type="GO" id="GO:0031966">
    <property type="term" value="C:mitochondrial membrane"/>
    <property type="evidence" value="ECO:0007669"/>
    <property type="project" value="TreeGrafter"/>
</dbReference>
<keyword evidence="4" id="KW-0472">Membrane</keyword>
<evidence type="ECO:0000313" key="8">
    <source>
        <dbReference type="Proteomes" id="UP000094385"/>
    </source>
</evidence>
<dbReference type="EMBL" id="KV454292">
    <property type="protein sequence ID" value="ODQ74404.1"/>
    <property type="molecule type" value="Genomic_DNA"/>
</dbReference>
<dbReference type="Pfam" id="PF19277">
    <property type="entry name" value="GPAT_C"/>
    <property type="match status" value="1"/>
</dbReference>
<dbReference type="InterPro" id="IPR045520">
    <property type="entry name" value="GPAT/DHAPAT_C"/>
</dbReference>
<organism evidence="7 8">
    <name type="scientific">Lipomyces starkeyi NRRL Y-11557</name>
    <dbReference type="NCBI Taxonomy" id="675824"/>
    <lineage>
        <taxon>Eukaryota</taxon>
        <taxon>Fungi</taxon>
        <taxon>Dikarya</taxon>
        <taxon>Ascomycota</taxon>
        <taxon>Saccharomycotina</taxon>
        <taxon>Lipomycetes</taxon>
        <taxon>Lipomycetales</taxon>
        <taxon>Lipomycetaceae</taxon>
        <taxon>Lipomyces</taxon>
    </lineage>
</organism>
<evidence type="ECO:0000256" key="5">
    <source>
        <dbReference type="ARBA" id="ARBA00023315"/>
    </source>
</evidence>
<dbReference type="GO" id="GO:0004366">
    <property type="term" value="F:glycerol-3-phosphate O-acyltransferase activity"/>
    <property type="evidence" value="ECO:0007669"/>
    <property type="project" value="TreeGrafter"/>
</dbReference>
<protein>
    <recommendedName>
        <fullName evidence="6">Phospholipid/glycerol acyltransferase domain-containing protein</fullName>
    </recommendedName>
</protein>
<evidence type="ECO:0000256" key="2">
    <source>
        <dbReference type="ARBA" id="ARBA00007937"/>
    </source>
</evidence>
<dbReference type="GO" id="GO:0019432">
    <property type="term" value="P:triglyceride biosynthetic process"/>
    <property type="evidence" value="ECO:0007669"/>
    <property type="project" value="TreeGrafter"/>
</dbReference>
<proteinExistence type="inferred from homology"/>
<evidence type="ECO:0000256" key="1">
    <source>
        <dbReference type="ARBA" id="ARBA00004184"/>
    </source>
</evidence>
<comment type="similarity">
    <text evidence="2">Belongs to the GPAT/DAPAT family.</text>
</comment>
<dbReference type="Pfam" id="PF01553">
    <property type="entry name" value="Acyltransferase"/>
    <property type="match status" value="1"/>
</dbReference>
<sequence length="837" mass="95056">MSRRNHLDVDLLRQDDSAILEYIRTGPLPHVTTTGDRGAPYSVETESPTRNLTSDFTHFRDAPYTFLRDIGKHIVGTTYRSYEKYVGRDILYPGFTEEMKVRVLRNELLRNRIASLAERSIKESPVWSRMSRFEQEDRRQLVVEWLEAVSSKLADRMICKFESKKFLRLAYYIVMQILGRTYNQGLHVNAEEIAKLKEVATIAAKKNQSLIFLPCHRSHIDYVCMQAICFRVGISLPTVVAGDNLNLAVIGPALNRLGAMWMRRSFGDDQLYSAVIQAYIDTLLAGGYNFECFIEGGRSRLGKLLPPKFGILKFIFDTVLSGRTEDCWIVPVSTQYDRVIETESYINELLGSEKKKETLRDFFNAREILSLKMGRVDVRFHDPWSLSGFIAAQLEKLAPDALRVPTFADAVVNADLRTRILRSLGYQVLSDINKASVVMPTALIGTVLLTLRGRGVGHSELIRRVEWLCLRIRERGGRVADFGKLSTVQVVDRGLEVLGTLVGNSGGDGSLLERTFYAEDRFQLSFYRNMVMHLFVSDAIVAVAMYTKIKQGGGPSMQRVPVKYLFEQCLWLSKLLAGEFVYIQQPGGIRANFWESVQLLRDQGVISISDDGCVELSIEERSRGREFFDFYCFLLWPFCDGYWFAAASLFALTPMPSDFPDETDSANETLWVEITEFLEVAQILGKTVYAQGDLSYFEAVNKEVLRSAFTEFEAEGIIVVRRSKSGRLPAIMSLSPEWLPRRYDDDAKANSFSRASRIRPEGRLWDYVEHVSIFRREGKNRRDSASVSMRVLALADDAGRKLKQRRVQTVEDAKHPEGDALVKVSRATRGRIGGTKL</sequence>
<dbReference type="InterPro" id="IPR022284">
    <property type="entry name" value="GPAT/DHAPAT"/>
</dbReference>
<evidence type="ECO:0000256" key="4">
    <source>
        <dbReference type="ARBA" id="ARBA00023136"/>
    </source>
</evidence>
<dbReference type="InterPro" id="IPR041728">
    <property type="entry name" value="GPAT/DHAPAT_LPLAT"/>
</dbReference>